<reference evidence="1" key="2">
    <citation type="journal article" date="2015" name="Data Brief">
        <title>Shoot transcriptome of the giant reed, Arundo donax.</title>
        <authorList>
            <person name="Barrero R.A."/>
            <person name="Guerrero F.D."/>
            <person name="Moolhuijzen P."/>
            <person name="Goolsby J.A."/>
            <person name="Tidwell J."/>
            <person name="Bellgard S.E."/>
            <person name="Bellgard M.I."/>
        </authorList>
    </citation>
    <scope>NUCLEOTIDE SEQUENCE</scope>
    <source>
        <tissue evidence="1">Shoot tissue taken approximately 20 cm above the soil surface</tissue>
    </source>
</reference>
<accession>A0A0A8YAX5</accession>
<reference evidence="1" key="1">
    <citation type="submission" date="2014-09" db="EMBL/GenBank/DDBJ databases">
        <authorList>
            <person name="Magalhaes I.L.F."/>
            <person name="Oliveira U."/>
            <person name="Santos F.R."/>
            <person name="Vidigal T.H.D.A."/>
            <person name="Brescovit A.D."/>
            <person name="Santos A.J."/>
        </authorList>
    </citation>
    <scope>NUCLEOTIDE SEQUENCE</scope>
    <source>
        <tissue evidence="1">Shoot tissue taken approximately 20 cm above the soil surface</tissue>
    </source>
</reference>
<dbReference type="AlphaFoldDB" id="A0A0A8YAX5"/>
<organism evidence="1">
    <name type="scientific">Arundo donax</name>
    <name type="common">Giant reed</name>
    <name type="synonym">Donax arundinaceus</name>
    <dbReference type="NCBI Taxonomy" id="35708"/>
    <lineage>
        <taxon>Eukaryota</taxon>
        <taxon>Viridiplantae</taxon>
        <taxon>Streptophyta</taxon>
        <taxon>Embryophyta</taxon>
        <taxon>Tracheophyta</taxon>
        <taxon>Spermatophyta</taxon>
        <taxon>Magnoliopsida</taxon>
        <taxon>Liliopsida</taxon>
        <taxon>Poales</taxon>
        <taxon>Poaceae</taxon>
        <taxon>PACMAD clade</taxon>
        <taxon>Arundinoideae</taxon>
        <taxon>Arundineae</taxon>
        <taxon>Arundo</taxon>
    </lineage>
</organism>
<dbReference type="EMBL" id="GBRH01274801">
    <property type="protein sequence ID" value="JAD23094.1"/>
    <property type="molecule type" value="Transcribed_RNA"/>
</dbReference>
<evidence type="ECO:0000313" key="1">
    <source>
        <dbReference type="EMBL" id="JAD23094.1"/>
    </source>
</evidence>
<name>A0A0A8YAX5_ARUDO</name>
<protein>
    <submittedName>
        <fullName evidence="1">Uncharacterized protein</fullName>
    </submittedName>
</protein>
<proteinExistence type="predicted"/>
<sequence>MKPSATHRLVRTGRSMLESSGKAVVYMKHDLR</sequence>